<dbReference type="InterPro" id="IPR041698">
    <property type="entry name" value="Methyltransf_25"/>
</dbReference>
<evidence type="ECO:0000259" key="1">
    <source>
        <dbReference type="Pfam" id="PF13649"/>
    </source>
</evidence>
<keyword evidence="2" id="KW-0808">Transferase</keyword>
<reference evidence="2 3" key="1">
    <citation type="submission" date="2020-02" db="EMBL/GenBank/DDBJ databases">
        <authorList>
            <person name="Dziuba M."/>
            <person name="Kuznetsov B."/>
            <person name="Mardanov A."/>
            <person name="Ravin N."/>
            <person name="Grouzdev D."/>
        </authorList>
    </citation>
    <scope>NUCLEOTIDE SEQUENCE [LARGE SCALE GENOMIC DNA]</scope>
    <source>
        <strain evidence="2 3">SpK</strain>
    </source>
</reference>
<dbReference type="CDD" id="cd02440">
    <property type="entry name" value="AdoMet_MTases"/>
    <property type="match status" value="1"/>
</dbReference>
<dbReference type="InterPro" id="IPR029063">
    <property type="entry name" value="SAM-dependent_MTases_sf"/>
</dbReference>
<dbReference type="AlphaFoldDB" id="A0A7C9QWN2"/>
<gene>
    <name evidence="2" type="ORF">G4223_17760</name>
</gene>
<dbReference type="Pfam" id="PF13649">
    <property type="entry name" value="Methyltransf_25"/>
    <property type="match status" value="1"/>
</dbReference>
<dbReference type="Gene3D" id="3.40.50.150">
    <property type="entry name" value="Vaccinia Virus protein VP39"/>
    <property type="match status" value="1"/>
</dbReference>
<evidence type="ECO:0000313" key="2">
    <source>
        <dbReference type="EMBL" id="NFV81959.1"/>
    </source>
</evidence>
<dbReference type="Proteomes" id="UP000480684">
    <property type="component" value="Unassembled WGS sequence"/>
</dbReference>
<name>A0A7C9QWN2_9PROT</name>
<dbReference type="SUPFAM" id="SSF53335">
    <property type="entry name" value="S-adenosyl-L-methionine-dependent methyltransferases"/>
    <property type="match status" value="1"/>
</dbReference>
<dbReference type="GO" id="GO:0008168">
    <property type="term" value="F:methyltransferase activity"/>
    <property type="evidence" value="ECO:0007669"/>
    <property type="project" value="UniProtKB-KW"/>
</dbReference>
<dbReference type="EMBL" id="JAAIYP010000044">
    <property type="protein sequence ID" value="NFV81959.1"/>
    <property type="molecule type" value="Genomic_DNA"/>
</dbReference>
<organism evidence="2 3">
    <name type="scientific">Magnetospirillum aberrantis SpK</name>
    <dbReference type="NCBI Taxonomy" id="908842"/>
    <lineage>
        <taxon>Bacteria</taxon>
        <taxon>Pseudomonadati</taxon>
        <taxon>Pseudomonadota</taxon>
        <taxon>Alphaproteobacteria</taxon>
        <taxon>Rhodospirillales</taxon>
        <taxon>Rhodospirillaceae</taxon>
        <taxon>Magnetospirillum</taxon>
    </lineage>
</organism>
<feature type="domain" description="Methyltransferase" evidence="1">
    <location>
        <begin position="25"/>
        <end position="106"/>
    </location>
</feature>
<comment type="caution">
    <text evidence="2">The sequence shown here is derived from an EMBL/GenBank/DDBJ whole genome shotgun (WGS) entry which is preliminary data.</text>
</comment>
<protein>
    <submittedName>
        <fullName evidence="2">Class I SAM-dependent methyltransferase</fullName>
    </submittedName>
</protein>
<evidence type="ECO:0000313" key="3">
    <source>
        <dbReference type="Proteomes" id="UP000480684"/>
    </source>
</evidence>
<dbReference type="GO" id="GO:0032259">
    <property type="term" value="P:methylation"/>
    <property type="evidence" value="ECO:0007669"/>
    <property type="project" value="UniProtKB-KW"/>
</dbReference>
<keyword evidence="3" id="KW-1185">Reference proteome</keyword>
<accession>A0A7C9QWN2</accession>
<keyword evidence="2" id="KW-0489">Methyltransferase</keyword>
<proteinExistence type="predicted"/>
<sequence>MTRMPDQASSWIARFTPLVRPRGSVLDVACGGGRHGRYFLACGHTVTGIDRDLSRTTAPGAELIAADLEDGTPWPLGPRQFDAVVVANYLWRPLFPALCAALAPGGVLLYETFADGNQAFGRPSRPDFLLKRGELLELAAGLTVVAYEDGVMEGRAVIQRLCAVNGPGPFPLP</sequence>